<organism evidence="1 2">
    <name type="scientific">Triticum urartu</name>
    <name type="common">Red wild einkorn</name>
    <name type="synonym">Crithodium urartu</name>
    <dbReference type="NCBI Taxonomy" id="4572"/>
    <lineage>
        <taxon>Eukaryota</taxon>
        <taxon>Viridiplantae</taxon>
        <taxon>Streptophyta</taxon>
        <taxon>Embryophyta</taxon>
        <taxon>Tracheophyta</taxon>
        <taxon>Spermatophyta</taxon>
        <taxon>Magnoliopsida</taxon>
        <taxon>Liliopsida</taxon>
        <taxon>Poales</taxon>
        <taxon>Poaceae</taxon>
        <taxon>BOP clade</taxon>
        <taxon>Pooideae</taxon>
        <taxon>Triticodae</taxon>
        <taxon>Triticeae</taxon>
        <taxon>Triticinae</taxon>
        <taxon>Triticum</taxon>
    </lineage>
</organism>
<name>A0A8R7TZG3_TRIUA</name>
<protein>
    <submittedName>
        <fullName evidence="1">Uncharacterized protein</fullName>
    </submittedName>
</protein>
<keyword evidence="2" id="KW-1185">Reference proteome</keyword>
<reference evidence="2" key="1">
    <citation type="journal article" date="2013" name="Nature">
        <title>Draft genome of the wheat A-genome progenitor Triticum urartu.</title>
        <authorList>
            <person name="Ling H.Q."/>
            <person name="Zhao S."/>
            <person name="Liu D."/>
            <person name="Wang J."/>
            <person name="Sun H."/>
            <person name="Zhang C."/>
            <person name="Fan H."/>
            <person name="Li D."/>
            <person name="Dong L."/>
            <person name="Tao Y."/>
            <person name="Gao C."/>
            <person name="Wu H."/>
            <person name="Li Y."/>
            <person name="Cui Y."/>
            <person name="Guo X."/>
            <person name="Zheng S."/>
            <person name="Wang B."/>
            <person name="Yu K."/>
            <person name="Liang Q."/>
            <person name="Yang W."/>
            <person name="Lou X."/>
            <person name="Chen J."/>
            <person name="Feng M."/>
            <person name="Jian J."/>
            <person name="Zhang X."/>
            <person name="Luo G."/>
            <person name="Jiang Y."/>
            <person name="Liu J."/>
            <person name="Wang Z."/>
            <person name="Sha Y."/>
            <person name="Zhang B."/>
            <person name="Wu H."/>
            <person name="Tang D."/>
            <person name="Shen Q."/>
            <person name="Xue P."/>
            <person name="Zou S."/>
            <person name="Wang X."/>
            <person name="Liu X."/>
            <person name="Wang F."/>
            <person name="Yang Y."/>
            <person name="An X."/>
            <person name="Dong Z."/>
            <person name="Zhang K."/>
            <person name="Zhang X."/>
            <person name="Luo M.C."/>
            <person name="Dvorak J."/>
            <person name="Tong Y."/>
            <person name="Wang J."/>
            <person name="Yang H."/>
            <person name="Li Z."/>
            <person name="Wang D."/>
            <person name="Zhang A."/>
            <person name="Wang J."/>
        </authorList>
    </citation>
    <scope>NUCLEOTIDE SEQUENCE</scope>
    <source>
        <strain evidence="2">cv. G1812</strain>
    </source>
</reference>
<dbReference type="Proteomes" id="UP000015106">
    <property type="component" value="Chromosome 3"/>
</dbReference>
<evidence type="ECO:0000313" key="1">
    <source>
        <dbReference type="EnsemblPlants" id="TuG1812G0300003787.01.T01.cds257294"/>
    </source>
</evidence>
<accession>A0A8R7TZG3</accession>
<reference evidence="1" key="3">
    <citation type="submission" date="2022-06" db="UniProtKB">
        <authorList>
            <consortium name="EnsemblPlants"/>
        </authorList>
    </citation>
    <scope>IDENTIFICATION</scope>
</reference>
<proteinExistence type="predicted"/>
<sequence length="166" mass="17912">MPRPTYPLLYPNHLSSLLTLAAMASPSAINLSLASESEDAGLSDFCAPVSLASNTKDIPPSTLFMHRRAITDTLKTGGGMTLPRRNSTPLRVWYRRLLLMPMWRAQVPALSSVGGALFGVSKAGSMRFLKVMSPFEMAVPMSPAPNPTTANVVPLDTRVATREPSE</sequence>
<dbReference type="EnsemblPlants" id="TuG1812G0300003787.01.T01">
    <property type="protein sequence ID" value="TuG1812G0300003787.01.T01.cds257294"/>
    <property type="gene ID" value="TuG1812G0300003787.01"/>
</dbReference>
<reference evidence="1" key="2">
    <citation type="submission" date="2018-03" db="EMBL/GenBank/DDBJ databases">
        <title>The Triticum urartu genome reveals the dynamic nature of wheat genome evolution.</title>
        <authorList>
            <person name="Ling H."/>
            <person name="Ma B."/>
            <person name="Shi X."/>
            <person name="Liu H."/>
            <person name="Dong L."/>
            <person name="Sun H."/>
            <person name="Cao Y."/>
            <person name="Gao Q."/>
            <person name="Zheng S."/>
            <person name="Li Y."/>
            <person name="Yu Y."/>
            <person name="Du H."/>
            <person name="Qi M."/>
            <person name="Li Y."/>
            <person name="Yu H."/>
            <person name="Cui Y."/>
            <person name="Wang N."/>
            <person name="Chen C."/>
            <person name="Wu H."/>
            <person name="Zhao Y."/>
            <person name="Zhang J."/>
            <person name="Li Y."/>
            <person name="Zhou W."/>
            <person name="Zhang B."/>
            <person name="Hu W."/>
            <person name="Eijk M."/>
            <person name="Tang J."/>
            <person name="Witsenboer H."/>
            <person name="Zhao S."/>
            <person name="Li Z."/>
            <person name="Zhang A."/>
            <person name="Wang D."/>
            <person name="Liang C."/>
        </authorList>
    </citation>
    <scope>NUCLEOTIDE SEQUENCE [LARGE SCALE GENOMIC DNA]</scope>
    <source>
        <strain evidence="1">cv. G1812</strain>
    </source>
</reference>
<dbReference type="AlphaFoldDB" id="A0A8R7TZG3"/>
<evidence type="ECO:0000313" key="2">
    <source>
        <dbReference type="Proteomes" id="UP000015106"/>
    </source>
</evidence>
<dbReference type="Gramene" id="TuG1812G0300003787.01.T01">
    <property type="protein sequence ID" value="TuG1812G0300003787.01.T01.cds257294"/>
    <property type="gene ID" value="TuG1812G0300003787.01"/>
</dbReference>